<dbReference type="OrthoDB" id="10068198at2759"/>
<evidence type="ECO:0000256" key="4">
    <source>
        <dbReference type="ARBA" id="ARBA00022059"/>
    </source>
</evidence>
<dbReference type="AlphaFoldDB" id="A0A8K0G285"/>
<feature type="compositionally biased region" description="Basic and acidic residues" evidence="10">
    <location>
        <begin position="59"/>
        <end position="87"/>
    </location>
</feature>
<evidence type="ECO:0000256" key="8">
    <source>
        <dbReference type="ARBA" id="ARBA00023242"/>
    </source>
</evidence>
<evidence type="ECO:0000256" key="2">
    <source>
        <dbReference type="ARBA" id="ARBA00004123"/>
    </source>
</evidence>
<keyword evidence="12" id="KW-1185">Reference proteome</keyword>
<dbReference type="InterPro" id="IPR029169">
    <property type="entry name" value="PCNP"/>
</dbReference>
<dbReference type="Pfam" id="PF15473">
    <property type="entry name" value="PCNP"/>
    <property type="match status" value="1"/>
</dbReference>
<evidence type="ECO:0000256" key="5">
    <source>
        <dbReference type="ARBA" id="ARBA00022553"/>
    </source>
</evidence>
<comment type="function">
    <text evidence="1">May be involved in cell cycle regulation.</text>
</comment>
<accession>A0A8K0G285</accession>
<dbReference type="GO" id="GO:0043161">
    <property type="term" value="P:proteasome-mediated ubiquitin-dependent protein catabolic process"/>
    <property type="evidence" value="ECO:0007669"/>
    <property type="project" value="TreeGrafter"/>
</dbReference>
<evidence type="ECO:0000256" key="10">
    <source>
        <dbReference type="SAM" id="MobiDB-lite"/>
    </source>
</evidence>
<protein>
    <recommendedName>
        <fullName evidence="4">PEST proteolytic signal-containing nuclear protein</fullName>
    </recommendedName>
</protein>
<keyword evidence="9" id="KW-0131">Cell cycle</keyword>
<evidence type="ECO:0000256" key="3">
    <source>
        <dbReference type="ARBA" id="ARBA00011097"/>
    </source>
</evidence>
<organism evidence="11 12">
    <name type="scientific">Ignelater luminosus</name>
    <name type="common">Cucubano</name>
    <name type="synonym">Pyrophorus luminosus</name>
    <dbReference type="NCBI Taxonomy" id="2038154"/>
    <lineage>
        <taxon>Eukaryota</taxon>
        <taxon>Metazoa</taxon>
        <taxon>Ecdysozoa</taxon>
        <taxon>Arthropoda</taxon>
        <taxon>Hexapoda</taxon>
        <taxon>Insecta</taxon>
        <taxon>Pterygota</taxon>
        <taxon>Neoptera</taxon>
        <taxon>Endopterygota</taxon>
        <taxon>Coleoptera</taxon>
        <taxon>Polyphaga</taxon>
        <taxon>Elateriformia</taxon>
        <taxon>Elateroidea</taxon>
        <taxon>Elateridae</taxon>
        <taxon>Agrypninae</taxon>
        <taxon>Pyrophorini</taxon>
        <taxon>Ignelater</taxon>
    </lineage>
</organism>
<evidence type="ECO:0000313" key="11">
    <source>
        <dbReference type="EMBL" id="KAF2883336.1"/>
    </source>
</evidence>
<feature type="compositionally biased region" description="Polar residues" evidence="10">
    <location>
        <begin position="151"/>
        <end position="161"/>
    </location>
</feature>
<keyword evidence="6" id="KW-0832">Ubl conjugation</keyword>
<dbReference type="GO" id="GO:0016567">
    <property type="term" value="P:protein ubiquitination"/>
    <property type="evidence" value="ECO:0007669"/>
    <property type="project" value="InterPro"/>
</dbReference>
<dbReference type="PANTHER" id="PTHR16523">
    <property type="entry name" value="PEST PROTEOLYTIC SIGNAL-CONTAINING NUCLEAR PROTEIN"/>
    <property type="match status" value="1"/>
</dbReference>
<keyword evidence="5" id="KW-0597">Phosphoprotein</keyword>
<comment type="caution">
    <text evidence="11">The sequence shown here is derived from an EMBL/GenBank/DDBJ whole genome shotgun (WGS) entry which is preliminary data.</text>
</comment>
<dbReference type="Proteomes" id="UP000801492">
    <property type="component" value="Unassembled WGS sequence"/>
</dbReference>
<feature type="compositionally biased region" description="Low complexity" evidence="10">
    <location>
        <begin position="105"/>
        <end position="118"/>
    </location>
</feature>
<gene>
    <name evidence="11" type="ORF">ILUMI_22838</name>
</gene>
<evidence type="ECO:0000256" key="1">
    <source>
        <dbReference type="ARBA" id="ARBA00002646"/>
    </source>
</evidence>
<keyword evidence="8" id="KW-0539">Nucleus</keyword>
<dbReference type="EMBL" id="VTPC01090436">
    <property type="protein sequence ID" value="KAF2883336.1"/>
    <property type="molecule type" value="Genomic_DNA"/>
</dbReference>
<sequence length="189" mass="21437">MEELEIVKNWGNGVCILGNNKTGGEQFDRFYNLEEQAFCYILCRRKILIIMSTRVSRDYDKHKSGLNSGKDRERSRSRSPQRQEQKSDVGSIAKSRLKNMSIQMKLTSQKSTSSLKPKMSVASAFNQDSDEEPEEMPPEAKMRMRNIGRDTPTSSGPNSFGKTKHGFSDAKKLFEKNLKEAMESALADD</sequence>
<evidence type="ECO:0000256" key="9">
    <source>
        <dbReference type="ARBA" id="ARBA00023306"/>
    </source>
</evidence>
<comment type="subunit">
    <text evidence="3">Interacts with UHRF2/NIRF.</text>
</comment>
<dbReference type="PANTHER" id="PTHR16523:SF6">
    <property type="entry name" value="PEST PROTEOLYTIC SIGNAL-CONTAINING NUCLEAR PROTEIN"/>
    <property type="match status" value="1"/>
</dbReference>
<name>A0A8K0G285_IGNLU</name>
<evidence type="ECO:0000256" key="7">
    <source>
        <dbReference type="ARBA" id="ARBA00022990"/>
    </source>
</evidence>
<proteinExistence type="predicted"/>
<comment type="subcellular location">
    <subcellularLocation>
        <location evidence="2">Nucleus</location>
    </subcellularLocation>
</comment>
<evidence type="ECO:0000313" key="12">
    <source>
        <dbReference type="Proteomes" id="UP000801492"/>
    </source>
</evidence>
<keyword evidence="7" id="KW-0007">Acetylation</keyword>
<feature type="compositionally biased region" description="Acidic residues" evidence="10">
    <location>
        <begin position="128"/>
        <end position="137"/>
    </location>
</feature>
<reference evidence="11" key="1">
    <citation type="submission" date="2019-08" db="EMBL/GenBank/DDBJ databases">
        <title>The genome of the North American firefly Photinus pyralis.</title>
        <authorList>
            <consortium name="Photinus pyralis genome working group"/>
            <person name="Fallon T.R."/>
            <person name="Sander Lower S.E."/>
            <person name="Weng J.-K."/>
        </authorList>
    </citation>
    <scope>NUCLEOTIDE SEQUENCE</scope>
    <source>
        <strain evidence="11">TRF0915ILg1</strain>
        <tissue evidence="11">Whole body</tissue>
    </source>
</reference>
<feature type="region of interest" description="Disordered" evidence="10">
    <location>
        <begin position="59"/>
        <end position="167"/>
    </location>
</feature>
<evidence type="ECO:0000256" key="6">
    <source>
        <dbReference type="ARBA" id="ARBA00022843"/>
    </source>
</evidence>
<dbReference type="GO" id="GO:0005634">
    <property type="term" value="C:nucleus"/>
    <property type="evidence" value="ECO:0007669"/>
    <property type="project" value="UniProtKB-SubCell"/>
</dbReference>